<sequence length="180" mass="19393">MPSTHQFTVSVFIGISLDGFIARPDGGIDWLTSRAEGAGDYGYDAFTADIDTVVMGRATYEVVTGFGPQMWPYDGKDVHVLSTQLDAHADDRITVHRDFDELVAGLDLRGAKRIYADGGQLIQTFLQAGLVSDITITRAPVLIGSGLPLFGPLNADIDLTHRSTRVLGAGFTQSTYSVAR</sequence>
<dbReference type="InterPro" id="IPR024072">
    <property type="entry name" value="DHFR-like_dom_sf"/>
</dbReference>
<dbReference type="PANTHER" id="PTHR38011:SF11">
    <property type="entry name" value="2,5-DIAMINO-6-RIBOSYLAMINO-4(3H)-PYRIMIDINONE 5'-PHOSPHATE REDUCTASE"/>
    <property type="match status" value="1"/>
</dbReference>
<gene>
    <name evidence="2" type="ORF">SAMN04489832_0766</name>
</gene>
<feature type="domain" description="Bacterial bifunctional deaminase-reductase C-terminal" evidence="1">
    <location>
        <begin position="9"/>
        <end position="170"/>
    </location>
</feature>
<proteinExistence type="predicted"/>
<name>A0A1N5UDJ9_9ACTN</name>
<evidence type="ECO:0000313" key="3">
    <source>
        <dbReference type="Proteomes" id="UP000185124"/>
    </source>
</evidence>
<accession>A0A1N5UDJ9</accession>
<dbReference type="Gene3D" id="3.40.430.10">
    <property type="entry name" value="Dihydrofolate Reductase, subunit A"/>
    <property type="match status" value="1"/>
</dbReference>
<reference evidence="3" key="1">
    <citation type="submission" date="2016-12" db="EMBL/GenBank/DDBJ databases">
        <authorList>
            <person name="Varghese N."/>
            <person name="Submissions S."/>
        </authorList>
    </citation>
    <scope>NUCLEOTIDE SEQUENCE [LARGE SCALE GENOMIC DNA]</scope>
    <source>
        <strain evidence="3">DSM 45599</strain>
    </source>
</reference>
<keyword evidence="3" id="KW-1185">Reference proteome</keyword>
<dbReference type="OrthoDB" id="3471694at2"/>
<dbReference type="Pfam" id="PF01872">
    <property type="entry name" value="RibD_C"/>
    <property type="match status" value="1"/>
</dbReference>
<dbReference type="EMBL" id="FSQT01000001">
    <property type="protein sequence ID" value="SIM58009.1"/>
    <property type="molecule type" value="Genomic_DNA"/>
</dbReference>
<evidence type="ECO:0000259" key="1">
    <source>
        <dbReference type="Pfam" id="PF01872"/>
    </source>
</evidence>
<dbReference type="SUPFAM" id="SSF53597">
    <property type="entry name" value="Dihydrofolate reductase-like"/>
    <property type="match status" value="1"/>
</dbReference>
<organism evidence="2 3">
    <name type="scientific">Micromonospora cremea</name>
    <dbReference type="NCBI Taxonomy" id="709881"/>
    <lineage>
        <taxon>Bacteria</taxon>
        <taxon>Bacillati</taxon>
        <taxon>Actinomycetota</taxon>
        <taxon>Actinomycetes</taxon>
        <taxon>Micromonosporales</taxon>
        <taxon>Micromonosporaceae</taxon>
        <taxon>Micromonospora</taxon>
    </lineage>
</organism>
<dbReference type="GO" id="GO:0008703">
    <property type="term" value="F:5-amino-6-(5-phosphoribosylamino)uracil reductase activity"/>
    <property type="evidence" value="ECO:0007669"/>
    <property type="project" value="InterPro"/>
</dbReference>
<protein>
    <submittedName>
        <fullName evidence="2">Dihydrofolate reductase</fullName>
    </submittedName>
</protein>
<dbReference type="AlphaFoldDB" id="A0A1N5UDJ9"/>
<dbReference type="GO" id="GO:0009231">
    <property type="term" value="P:riboflavin biosynthetic process"/>
    <property type="evidence" value="ECO:0007669"/>
    <property type="project" value="InterPro"/>
</dbReference>
<dbReference type="RefSeq" id="WP_074308763.1">
    <property type="nucleotide sequence ID" value="NZ_FSQT01000001.1"/>
</dbReference>
<dbReference type="Proteomes" id="UP000185124">
    <property type="component" value="Unassembled WGS sequence"/>
</dbReference>
<dbReference type="STRING" id="709881.SAMN04489832_0766"/>
<dbReference type="PANTHER" id="PTHR38011">
    <property type="entry name" value="DIHYDROFOLATE REDUCTASE FAMILY PROTEIN (AFU_ORTHOLOGUE AFUA_8G06820)"/>
    <property type="match status" value="1"/>
</dbReference>
<dbReference type="InterPro" id="IPR050765">
    <property type="entry name" value="Riboflavin_Biosynth_HTPR"/>
</dbReference>
<evidence type="ECO:0000313" key="2">
    <source>
        <dbReference type="EMBL" id="SIM58009.1"/>
    </source>
</evidence>
<dbReference type="InterPro" id="IPR002734">
    <property type="entry name" value="RibDG_C"/>
</dbReference>